<dbReference type="Proteomes" id="UP001501598">
    <property type="component" value="Unassembled WGS sequence"/>
</dbReference>
<keyword evidence="2" id="KW-1185">Reference proteome</keyword>
<protein>
    <submittedName>
        <fullName evidence="1">Uncharacterized protein</fullName>
    </submittedName>
</protein>
<evidence type="ECO:0000313" key="1">
    <source>
        <dbReference type="EMBL" id="GAA4545662.1"/>
    </source>
</evidence>
<name>A0ABP8RR23_9PSEU</name>
<reference evidence="2" key="1">
    <citation type="journal article" date="2019" name="Int. J. Syst. Evol. Microbiol.">
        <title>The Global Catalogue of Microorganisms (GCM) 10K type strain sequencing project: providing services to taxonomists for standard genome sequencing and annotation.</title>
        <authorList>
            <consortium name="The Broad Institute Genomics Platform"/>
            <consortium name="The Broad Institute Genome Sequencing Center for Infectious Disease"/>
            <person name="Wu L."/>
            <person name="Ma J."/>
        </authorList>
    </citation>
    <scope>NUCLEOTIDE SEQUENCE [LARGE SCALE GENOMIC DNA]</scope>
    <source>
        <strain evidence="2">JCM 17906</strain>
    </source>
</reference>
<dbReference type="RefSeq" id="WP_345416621.1">
    <property type="nucleotide sequence ID" value="NZ_BAABGT010000032.1"/>
</dbReference>
<dbReference type="EMBL" id="BAABGT010000032">
    <property type="protein sequence ID" value="GAA4545662.1"/>
    <property type="molecule type" value="Genomic_DNA"/>
</dbReference>
<proteinExistence type="predicted"/>
<organism evidence="1 2">
    <name type="scientific">Pseudonocardia xishanensis</name>
    <dbReference type="NCBI Taxonomy" id="630995"/>
    <lineage>
        <taxon>Bacteria</taxon>
        <taxon>Bacillati</taxon>
        <taxon>Actinomycetota</taxon>
        <taxon>Actinomycetes</taxon>
        <taxon>Pseudonocardiales</taxon>
        <taxon>Pseudonocardiaceae</taxon>
        <taxon>Pseudonocardia</taxon>
    </lineage>
</organism>
<evidence type="ECO:0000313" key="2">
    <source>
        <dbReference type="Proteomes" id="UP001501598"/>
    </source>
</evidence>
<sequence>MELSIAGDVAAHRNAVHASIMSELDKRPRVDANGRPLSYDQQGETYRKAIAREAHEAAHGRP</sequence>
<accession>A0ABP8RR23</accession>
<gene>
    <name evidence="1" type="ORF">GCM10023175_25940</name>
</gene>
<comment type="caution">
    <text evidence="1">The sequence shown here is derived from an EMBL/GenBank/DDBJ whole genome shotgun (WGS) entry which is preliminary data.</text>
</comment>